<evidence type="ECO:0000313" key="5">
    <source>
        <dbReference type="EMBL" id="HIR09655.1"/>
    </source>
</evidence>
<sequence>MLLHLDFSLDTPIYQQIRNEIVCGIAAGELPPGTQLPPIRTLAESLGVNMMTVSKAYALLKQEGYLQTDRRAGTVVAAHQSGTLPDGAKRALELAVAEARAAGVSLETVLTLCRRMYGEAN</sequence>
<dbReference type="InterPro" id="IPR036388">
    <property type="entry name" value="WH-like_DNA-bd_sf"/>
</dbReference>
<dbReference type="Proteomes" id="UP000824258">
    <property type="component" value="Unassembled WGS sequence"/>
</dbReference>
<evidence type="ECO:0000259" key="4">
    <source>
        <dbReference type="PROSITE" id="PS50949"/>
    </source>
</evidence>
<feature type="domain" description="HTH gntR-type" evidence="4">
    <location>
        <begin position="11"/>
        <end position="79"/>
    </location>
</feature>
<dbReference type="GO" id="GO:0003700">
    <property type="term" value="F:DNA-binding transcription factor activity"/>
    <property type="evidence" value="ECO:0007669"/>
    <property type="project" value="InterPro"/>
</dbReference>
<evidence type="ECO:0000256" key="3">
    <source>
        <dbReference type="ARBA" id="ARBA00023163"/>
    </source>
</evidence>
<dbReference type="AlphaFoldDB" id="A0A9D1D6Z5"/>
<dbReference type="PANTHER" id="PTHR38445">
    <property type="entry name" value="HTH-TYPE TRANSCRIPTIONAL REPRESSOR YTRA"/>
    <property type="match status" value="1"/>
</dbReference>
<gene>
    <name evidence="5" type="ORF">IAA70_04550</name>
</gene>
<reference evidence="5" key="1">
    <citation type="submission" date="2020-10" db="EMBL/GenBank/DDBJ databases">
        <authorList>
            <person name="Gilroy R."/>
        </authorList>
    </citation>
    <scope>NUCLEOTIDE SEQUENCE</scope>
    <source>
        <strain evidence="5">ChiHjej9B8-7071</strain>
    </source>
</reference>
<dbReference type="InterPro" id="IPR000524">
    <property type="entry name" value="Tscrpt_reg_HTH_GntR"/>
</dbReference>
<organism evidence="5 6">
    <name type="scientific">Candidatus Avoscillospira stercoripullorum</name>
    <dbReference type="NCBI Taxonomy" id="2840709"/>
    <lineage>
        <taxon>Bacteria</taxon>
        <taxon>Bacillati</taxon>
        <taxon>Bacillota</taxon>
        <taxon>Clostridia</taxon>
        <taxon>Eubacteriales</taxon>
        <taxon>Oscillospiraceae</taxon>
        <taxon>Oscillospiraceae incertae sedis</taxon>
        <taxon>Candidatus Avoscillospira</taxon>
    </lineage>
</organism>
<dbReference type="PROSITE" id="PS50949">
    <property type="entry name" value="HTH_GNTR"/>
    <property type="match status" value="1"/>
</dbReference>
<dbReference type="Gene3D" id="1.10.10.10">
    <property type="entry name" value="Winged helix-like DNA-binding domain superfamily/Winged helix DNA-binding domain"/>
    <property type="match status" value="1"/>
</dbReference>
<keyword evidence="1" id="KW-0805">Transcription regulation</keyword>
<dbReference type="PANTHER" id="PTHR38445:SF12">
    <property type="entry name" value="GNTR-FAMILY TRANSCRIPTIONAL REGULATOR"/>
    <property type="match status" value="1"/>
</dbReference>
<comment type="caution">
    <text evidence="5">The sequence shown here is derived from an EMBL/GenBank/DDBJ whole genome shotgun (WGS) entry which is preliminary data.</text>
</comment>
<dbReference type="GO" id="GO:0003677">
    <property type="term" value="F:DNA binding"/>
    <property type="evidence" value="ECO:0007669"/>
    <property type="project" value="UniProtKB-KW"/>
</dbReference>
<protein>
    <submittedName>
        <fullName evidence="5">GntR family transcriptional regulator</fullName>
    </submittedName>
</protein>
<dbReference type="Pfam" id="PF00392">
    <property type="entry name" value="GntR"/>
    <property type="match status" value="1"/>
</dbReference>
<keyword evidence="2" id="KW-0238">DNA-binding</keyword>
<evidence type="ECO:0000256" key="2">
    <source>
        <dbReference type="ARBA" id="ARBA00023125"/>
    </source>
</evidence>
<dbReference type="SUPFAM" id="SSF46785">
    <property type="entry name" value="Winged helix' DNA-binding domain"/>
    <property type="match status" value="1"/>
</dbReference>
<dbReference type="EMBL" id="DVGD01000140">
    <property type="protein sequence ID" value="HIR09655.1"/>
    <property type="molecule type" value="Genomic_DNA"/>
</dbReference>
<dbReference type="SMART" id="SM00345">
    <property type="entry name" value="HTH_GNTR"/>
    <property type="match status" value="1"/>
</dbReference>
<dbReference type="InterPro" id="IPR036390">
    <property type="entry name" value="WH_DNA-bd_sf"/>
</dbReference>
<proteinExistence type="predicted"/>
<name>A0A9D1D6Z5_9FIRM</name>
<reference evidence="5" key="2">
    <citation type="journal article" date="2021" name="PeerJ">
        <title>Extensive microbial diversity within the chicken gut microbiome revealed by metagenomics and culture.</title>
        <authorList>
            <person name="Gilroy R."/>
            <person name="Ravi A."/>
            <person name="Getino M."/>
            <person name="Pursley I."/>
            <person name="Horton D.L."/>
            <person name="Alikhan N.F."/>
            <person name="Baker D."/>
            <person name="Gharbi K."/>
            <person name="Hall N."/>
            <person name="Watson M."/>
            <person name="Adriaenssens E.M."/>
            <person name="Foster-Nyarko E."/>
            <person name="Jarju S."/>
            <person name="Secka A."/>
            <person name="Antonio M."/>
            <person name="Oren A."/>
            <person name="Chaudhuri R.R."/>
            <person name="La Ragione R."/>
            <person name="Hildebrand F."/>
            <person name="Pallen M.J."/>
        </authorList>
    </citation>
    <scope>NUCLEOTIDE SEQUENCE</scope>
    <source>
        <strain evidence="5">ChiHjej9B8-7071</strain>
    </source>
</reference>
<dbReference type="CDD" id="cd07377">
    <property type="entry name" value="WHTH_GntR"/>
    <property type="match status" value="1"/>
</dbReference>
<accession>A0A9D1D6Z5</accession>
<evidence type="ECO:0000256" key="1">
    <source>
        <dbReference type="ARBA" id="ARBA00023015"/>
    </source>
</evidence>
<keyword evidence="3" id="KW-0804">Transcription</keyword>
<evidence type="ECO:0000313" key="6">
    <source>
        <dbReference type="Proteomes" id="UP000824258"/>
    </source>
</evidence>